<dbReference type="InParanoid" id="A0A369K3S5"/>
<dbReference type="PANTHER" id="PTHR31681:SF3">
    <property type="entry name" value="OS04G0690100 PROTEIN"/>
    <property type="match status" value="1"/>
</dbReference>
<dbReference type="Gene3D" id="3.90.228.10">
    <property type="match status" value="1"/>
</dbReference>
<evidence type="ECO:0000313" key="1">
    <source>
        <dbReference type="EMBL" id="RDB29281.1"/>
    </source>
</evidence>
<keyword evidence="2" id="KW-1185">Reference proteome</keyword>
<dbReference type="SUPFAM" id="SSF56399">
    <property type="entry name" value="ADP-ribosylation"/>
    <property type="match status" value="1"/>
</dbReference>
<dbReference type="AlphaFoldDB" id="A0A369K3S5"/>
<reference evidence="1" key="1">
    <citation type="submission" date="2018-04" db="EMBL/GenBank/DDBJ databases">
        <title>Whole genome sequencing of Hypsizygus marmoreus.</title>
        <authorList>
            <person name="Choi I.-G."/>
            <person name="Min B."/>
            <person name="Kim J.-G."/>
            <person name="Kim S."/>
            <person name="Oh Y.-L."/>
            <person name="Kong W.-S."/>
            <person name="Park H."/>
            <person name="Jeong J."/>
            <person name="Song E.-S."/>
        </authorList>
    </citation>
    <scope>NUCLEOTIDE SEQUENCE [LARGE SCALE GENOMIC DNA]</scope>
    <source>
        <strain evidence="1">51987-8</strain>
    </source>
</reference>
<proteinExistence type="predicted"/>
<gene>
    <name evidence="1" type="ORF">Hypma_014876</name>
</gene>
<comment type="caution">
    <text evidence="1">The sequence shown here is derived from an EMBL/GenBank/DDBJ whole genome shotgun (WGS) entry which is preliminary data.</text>
</comment>
<protein>
    <recommendedName>
        <fullName evidence="3">PARP catalytic domain-containing protein</fullName>
    </recommendedName>
</protein>
<dbReference type="OrthoDB" id="9514740at2759"/>
<dbReference type="PANTHER" id="PTHR31681">
    <property type="entry name" value="C2H2-LIKE ZINC FINGER PROTEIN"/>
    <property type="match status" value="1"/>
</dbReference>
<accession>A0A369K3S5</accession>
<organism evidence="1 2">
    <name type="scientific">Hypsizygus marmoreus</name>
    <name type="common">White beech mushroom</name>
    <name type="synonym">Agaricus marmoreus</name>
    <dbReference type="NCBI Taxonomy" id="39966"/>
    <lineage>
        <taxon>Eukaryota</taxon>
        <taxon>Fungi</taxon>
        <taxon>Dikarya</taxon>
        <taxon>Basidiomycota</taxon>
        <taxon>Agaricomycotina</taxon>
        <taxon>Agaricomycetes</taxon>
        <taxon>Agaricomycetidae</taxon>
        <taxon>Agaricales</taxon>
        <taxon>Tricholomatineae</taxon>
        <taxon>Lyophyllaceae</taxon>
        <taxon>Hypsizygus</taxon>
    </lineage>
</organism>
<sequence length="267" mass="30134">MLTDDFFLLDDSKGSHTRRNRLAHLPDADPRYALVEKRFKKGWKHPDKLLPPIHAIFKILLTRESLGTYQLYRARVAAMPWVKNNKYRGNEKLLFHGTNRCCLLAEDSGRTRLCELPECHLCRIVGNSFDIGKSVALLIREGHRSEAQISQIWNGNILDVMLINTEADDYVANNAKKSNYRVMLASRVVVGRASKQRLNATDLNEPPAGYHSVIGKPGQHLNYPETVVYSNDAIRPAFLIVYGFPSDKASTSIRSVISTLFKTPLAS</sequence>
<dbReference type="EMBL" id="LUEZ02000010">
    <property type="protein sequence ID" value="RDB29281.1"/>
    <property type="molecule type" value="Genomic_DNA"/>
</dbReference>
<dbReference type="STRING" id="39966.A0A369K3S5"/>
<dbReference type="Gene3D" id="6.20.320.10">
    <property type="match status" value="1"/>
</dbReference>
<evidence type="ECO:0000313" key="2">
    <source>
        <dbReference type="Proteomes" id="UP000076154"/>
    </source>
</evidence>
<dbReference type="Proteomes" id="UP000076154">
    <property type="component" value="Unassembled WGS sequence"/>
</dbReference>
<evidence type="ECO:0008006" key="3">
    <source>
        <dbReference type="Google" id="ProtNLM"/>
    </source>
</evidence>
<name>A0A369K3S5_HYPMA</name>